<feature type="compositionally biased region" description="Basic and acidic residues" evidence="1">
    <location>
        <begin position="37"/>
        <end position="53"/>
    </location>
</feature>
<dbReference type="AlphaFoldDB" id="A0A1D1VDR4"/>
<protein>
    <submittedName>
        <fullName evidence="2">Uncharacterized protein</fullName>
    </submittedName>
</protein>
<keyword evidence="3" id="KW-1185">Reference proteome</keyword>
<gene>
    <name evidence="2" type="primary">RvY_10744-1</name>
    <name evidence="2" type="synonym">RvY_10744.1</name>
    <name evidence="2" type="ORF">RvY_10744</name>
</gene>
<dbReference type="Proteomes" id="UP000186922">
    <property type="component" value="Unassembled WGS sequence"/>
</dbReference>
<organism evidence="2 3">
    <name type="scientific">Ramazzottius varieornatus</name>
    <name type="common">Water bear</name>
    <name type="synonym">Tardigrade</name>
    <dbReference type="NCBI Taxonomy" id="947166"/>
    <lineage>
        <taxon>Eukaryota</taxon>
        <taxon>Metazoa</taxon>
        <taxon>Ecdysozoa</taxon>
        <taxon>Tardigrada</taxon>
        <taxon>Eutardigrada</taxon>
        <taxon>Parachela</taxon>
        <taxon>Hypsibioidea</taxon>
        <taxon>Ramazzottiidae</taxon>
        <taxon>Ramazzottius</taxon>
    </lineage>
</organism>
<dbReference type="EMBL" id="BDGG01000005">
    <property type="protein sequence ID" value="GAU99794.1"/>
    <property type="molecule type" value="Genomic_DNA"/>
</dbReference>
<feature type="region of interest" description="Disordered" evidence="1">
    <location>
        <begin position="27"/>
        <end position="126"/>
    </location>
</feature>
<evidence type="ECO:0000313" key="3">
    <source>
        <dbReference type="Proteomes" id="UP000186922"/>
    </source>
</evidence>
<evidence type="ECO:0000256" key="1">
    <source>
        <dbReference type="SAM" id="MobiDB-lite"/>
    </source>
</evidence>
<name>A0A1D1VDR4_RAMVA</name>
<evidence type="ECO:0000313" key="2">
    <source>
        <dbReference type="EMBL" id="GAU99794.1"/>
    </source>
</evidence>
<reference evidence="2 3" key="1">
    <citation type="journal article" date="2016" name="Nat. Commun.">
        <title>Extremotolerant tardigrade genome and improved radiotolerance of human cultured cells by tardigrade-unique protein.</title>
        <authorList>
            <person name="Hashimoto T."/>
            <person name="Horikawa D.D."/>
            <person name="Saito Y."/>
            <person name="Kuwahara H."/>
            <person name="Kozuka-Hata H."/>
            <person name="Shin-I T."/>
            <person name="Minakuchi Y."/>
            <person name="Ohishi K."/>
            <person name="Motoyama A."/>
            <person name="Aizu T."/>
            <person name="Enomoto A."/>
            <person name="Kondo K."/>
            <person name="Tanaka S."/>
            <person name="Hara Y."/>
            <person name="Koshikawa S."/>
            <person name="Sagara H."/>
            <person name="Miura T."/>
            <person name="Yokobori S."/>
            <person name="Miyagawa K."/>
            <person name="Suzuki Y."/>
            <person name="Kubo T."/>
            <person name="Oyama M."/>
            <person name="Kohara Y."/>
            <person name="Fujiyama A."/>
            <person name="Arakawa K."/>
            <person name="Katayama T."/>
            <person name="Toyoda A."/>
            <person name="Kunieda T."/>
        </authorList>
    </citation>
    <scope>NUCLEOTIDE SEQUENCE [LARGE SCALE GENOMIC DNA]</scope>
    <source>
        <strain evidence="2 3">YOKOZUNA-1</strain>
    </source>
</reference>
<proteinExistence type="predicted"/>
<sequence>MDRSSARSDYRNKVRPLNLRGLRCGTLIPDDPLIDYKFARDPKSNSSTRDRWPSADWSANDAGTVRQTVKPKLSVNAAPSRGTMGKRSEAQSKPGTPGSSKKPGEFDLPAFGSFTDREPSTNLPTGFLSTSKALMLVPPVRKMTYFSVSSPPMPEPSNEGLFHYQWHGDQELPRGPRTLDNTSVRKDLMRQSQLQKLSFNFHNNKGWMNVHINQ</sequence>
<comment type="caution">
    <text evidence="2">The sequence shown here is derived from an EMBL/GenBank/DDBJ whole genome shotgun (WGS) entry which is preliminary data.</text>
</comment>
<accession>A0A1D1VDR4</accession>